<dbReference type="EMBL" id="OZ034816">
    <property type="protein sequence ID" value="CAL1379614.1"/>
    <property type="molecule type" value="Genomic_DNA"/>
</dbReference>
<evidence type="ECO:0000313" key="4">
    <source>
        <dbReference type="Proteomes" id="UP001497516"/>
    </source>
</evidence>
<dbReference type="InterPro" id="IPR040256">
    <property type="entry name" value="At4g02000-like"/>
</dbReference>
<organism evidence="3 4">
    <name type="scientific">Linum trigynum</name>
    <dbReference type="NCBI Taxonomy" id="586398"/>
    <lineage>
        <taxon>Eukaryota</taxon>
        <taxon>Viridiplantae</taxon>
        <taxon>Streptophyta</taxon>
        <taxon>Embryophyta</taxon>
        <taxon>Tracheophyta</taxon>
        <taxon>Spermatophyta</taxon>
        <taxon>Magnoliopsida</taxon>
        <taxon>eudicotyledons</taxon>
        <taxon>Gunneridae</taxon>
        <taxon>Pentapetalae</taxon>
        <taxon>rosids</taxon>
        <taxon>fabids</taxon>
        <taxon>Malpighiales</taxon>
        <taxon>Linaceae</taxon>
        <taxon>Linum</taxon>
    </lineage>
</organism>
<reference evidence="3 4" key="1">
    <citation type="submission" date="2024-04" db="EMBL/GenBank/DDBJ databases">
        <authorList>
            <person name="Fracassetti M."/>
        </authorList>
    </citation>
    <scope>NUCLEOTIDE SEQUENCE [LARGE SCALE GENOMIC DNA]</scope>
</reference>
<evidence type="ECO:0000256" key="1">
    <source>
        <dbReference type="SAM" id="MobiDB-lite"/>
    </source>
</evidence>
<feature type="domain" description="DUF4283" evidence="2">
    <location>
        <begin position="4"/>
        <end position="85"/>
    </location>
</feature>
<gene>
    <name evidence="3" type="ORF">LTRI10_LOCUS21123</name>
</gene>
<protein>
    <recommendedName>
        <fullName evidence="2">DUF4283 domain-containing protein</fullName>
    </recommendedName>
</protein>
<dbReference type="InterPro" id="IPR025558">
    <property type="entry name" value="DUF4283"/>
</dbReference>
<sequence length="409" mass="45598">MFNREWRSALVEKALGRSVSYTLMAKRLTSIWAKVSTIQVTSAKNGYFLVRFTSGVDYERAITGGPWMVGDNYLTVHPWTKDFNPYEHEISSTMVWARLLEIPIQYFHPVAVMKIGQRIGKPLRVDHATSTGARSDYARVCVQVDLTKPLLSMFRLHGKKYFIQYEGLERICLQCGTYRERGHCSCMHATAEMETEKVVPNNDTELKAPETTYGGWMIAKKRPRRKDQVDRANVSNTRKGSKANEARSSIGGSRYIVLNIEEIEEVDTVNESQRNDNSRVTPKGNDESIHTAKQKGKEVSREEEEGEKLTGTLPVRSSMMAPPVDIPSTKAQGNSAALASDNPVLAEVPLQPTDLEIRATDQCMVSSRVTHQTRPPDQRPLGKGSSDGLATAMDLGKMKGCLSNEAPST</sequence>
<dbReference type="AlphaFoldDB" id="A0AAV2E1C9"/>
<dbReference type="Proteomes" id="UP001497516">
    <property type="component" value="Chromosome 3"/>
</dbReference>
<feature type="region of interest" description="Disordered" evidence="1">
    <location>
        <begin position="219"/>
        <end position="247"/>
    </location>
</feature>
<dbReference type="PANTHER" id="PTHR31286">
    <property type="entry name" value="GLYCINE-RICH CELL WALL STRUCTURAL PROTEIN 1.8-LIKE"/>
    <property type="match status" value="1"/>
</dbReference>
<dbReference type="Pfam" id="PF14111">
    <property type="entry name" value="DUF4283"/>
    <property type="match status" value="1"/>
</dbReference>
<feature type="compositionally biased region" description="Basic and acidic residues" evidence="1">
    <location>
        <begin position="284"/>
        <end position="300"/>
    </location>
</feature>
<evidence type="ECO:0000313" key="3">
    <source>
        <dbReference type="EMBL" id="CAL1379614.1"/>
    </source>
</evidence>
<evidence type="ECO:0000259" key="2">
    <source>
        <dbReference type="Pfam" id="PF14111"/>
    </source>
</evidence>
<keyword evidence="4" id="KW-1185">Reference proteome</keyword>
<accession>A0AAV2E1C9</accession>
<feature type="region of interest" description="Disordered" evidence="1">
    <location>
        <begin position="367"/>
        <end position="409"/>
    </location>
</feature>
<proteinExistence type="predicted"/>
<name>A0AAV2E1C9_9ROSI</name>
<feature type="region of interest" description="Disordered" evidence="1">
    <location>
        <begin position="267"/>
        <end position="337"/>
    </location>
</feature>
<dbReference type="PANTHER" id="PTHR31286:SF99">
    <property type="entry name" value="DUF4283 DOMAIN-CONTAINING PROTEIN"/>
    <property type="match status" value="1"/>
</dbReference>